<gene>
    <name evidence="7 11" type="primary">rpoH</name>
    <name evidence="11" type="ORF">H9906_02000</name>
</gene>
<dbReference type="SUPFAM" id="SSF88946">
    <property type="entry name" value="Sigma2 domain of RNA polymerase sigma factors"/>
    <property type="match status" value="1"/>
</dbReference>
<reference evidence="11" key="2">
    <citation type="submission" date="2021-04" db="EMBL/GenBank/DDBJ databases">
        <authorList>
            <person name="Gilroy R."/>
        </authorList>
    </citation>
    <scope>NUCLEOTIDE SEQUENCE</scope>
    <source>
        <strain evidence="11">9264</strain>
    </source>
</reference>
<evidence type="ECO:0000256" key="1">
    <source>
        <dbReference type="ARBA" id="ARBA00022490"/>
    </source>
</evidence>
<evidence type="ECO:0000256" key="8">
    <source>
        <dbReference type="NCBIfam" id="TIGR02392"/>
    </source>
</evidence>
<dbReference type="GO" id="GO:0009408">
    <property type="term" value="P:response to heat"/>
    <property type="evidence" value="ECO:0007669"/>
    <property type="project" value="UniProtKB-UniRule"/>
</dbReference>
<protein>
    <recommendedName>
        <fullName evidence="7 8">RNA polymerase sigma factor RpoH</fullName>
    </recommendedName>
    <alternativeName>
        <fullName evidence="7">RNA polymerase sigma-32 factor</fullName>
    </alternativeName>
</protein>
<dbReference type="InterPro" id="IPR012759">
    <property type="entry name" value="RNA_pol_sigma_RpoH_proteobac"/>
</dbReference>
<dbReference type="InterPro" id="IPR014284">
    <property type="entry name" value="RNA_pol_sigma-70_dom"/>
</dbReference>
<dbReference type="CDD" id="cd06171">
    <property type="entry name" value="Sigma70_r4"/>
    <property type="match status" value="1"/>
</dbReference>
<keyword evidence="1 7" id="KW-0963">Cytoplasm</keyword>
<sequence>MSQTTQSLVLPSANQLAAAVANPGALGTIEAYISAVNAQPMLTPEQEVELGRRLQHESDLDAARQLIMSHLRLVVAISRQYLGYGLPHADLIQEGNIGLMKAVKRFDPERGVRLVSFAVHWIKAEIHEFVIRNWRLVKVATTKAQRKLFFNLRSMRPEEGTTLNPAEIDAIAEQLNVRPQDVSEMELRLSGGELALDNHNDDDDDHFAPISYLSDEGTFEPTQVLADRDQQNLQQHGLLNALEQLDERSRRIVQARWLHDDKAATLHELADEFGVSAERIRQIEAAALKKMRGWLAA</sequence>
<keyword evidence="2 7" id="KW-0805">Transcription regulation</keyword>
<keyword evidence="3 7" id="KW-0346">Stress response</keyword>
<comment type="caution">
    <text evidence="11">The sequence shown here is derived from an EMBL/GenBank/DDBJ whole genome shotgun (WGS) entry which is preliminary data.</text>
</comment>
<accession>A0A9D2U995</accession>
<dbReference type="GO" id="GO:0005737">
    <property type="term" value="C:cytoplasm"/>
    <property type="evidence" value="ECO:0007669"/>
    <property type="project" value="UniProtKB-SubCell"/>
</dbReference>
<dbReference type="FunFam" id="1.10.10.10:FF:000285">
    <property type="entry name" value="RNA polymerase sigma factor RpoH"/>
    <property type="match status" value="1"/>
</dbReference>
<evidence type="ECO:0000313" key="11">
    <source>
        <dbReference type="EMBL" id="HJD43788.1"/>
    </source>
</evidence>
<evidence type="ECO:0000256" key="4">
    <source>
        <dbReference type="ARBA" id="ARBA00023082"/>
    </source>
</evidence>
<feature type="DNA-binding region" description="H-T-H motif" evidence="7">
    <location>
        <begin position="266"/>
        <end position="285"/>
    </location>
</feature>
<dbReference type="PRINTS" id="PR00046">
    <property type="entry name" value="SIGMA70FCT"/>
</dbReference>
<dbReference type="AlphaFoldDB" id="A0A9D2U995"/>
<dbReference type="HAMAP" id="MF_00961">
    <property type="entry name" value="Sigma70_RpoH"/>
    <property type="match status" value="1"/>
</dbReference>
<dbReference type="InterPro" id="IPR009042">
    <property type="entry name" value="RNA_pol_sigma70_r1_2"/>
</dbReference>
<feature type="short sequence motif" description="Interaction with polymerase core subunit RpoC" evidence="7">
    <location>
        <begin position="90"/>
        <end position="93"/>
    </location>
</feature>
<evidence type="ECO:0000256" key="6">
    <source>
        <dbReference type="ARBA" id="ARBA00023163"/>
    </source>
</evidence>
<keyword evidence="5 7" id="KW-0238">DNA-binding</keyword>
<dbReference type="NCBIfam" id="NF005143">
    <property type="entry name" value="PRK06596.1"/>
    <property type="match status" value="1"/>
</dbReference>
<dbReference type="Proteomes" id="UP000823889">
    <property type="component" value="Unassembled WGS sequence"/>
</dbReference>
<feature type="region of interest" description="Sigma-70 factor domain-2" evidence="7">
    <location>
        <begin position="66"/>
        <end position="135"/>
    </location>
</feature>
<dbReference type="InterPro" id="IPR036388">
    <property type="entry name" value="WH-like_DNA-bd_sf"/>
</dbReference>
<evidence type="ECO:0000256" key="7">
    <source>
        <dbReference type="HAMAP-Rule" id="MF_00961"/>
    </source>
</evidence>
<comment type="subunit">
    <text evidence="7">Interacts with the RNA polymerase core enzyme.</text>
</comment>
<dbReference type="PROSITE" id="PS00715">
    <property type="entry name" value="SIGMA70_1"/>
    <property type="match status" value="1"/>
</dbReference>
<evidence type="ECO:0000313" key="12">
    <source>
        <dbReference type="Proteomes" id="UP000823889"/>
    </source>
</evidence>
<comment type="subcellular location">
    <subcellularLocation>
        <location evidence="7">Cytoplasm</location>
    </subcellularLocation>
</comment>
<dbReference type="FunFam" id="1.20.120.1810:FF:000001">
    <property type="entry name" value="RNA polymerase sigma factor RpoH"/>
    <property type="match status" value="1"/>
</dbReference>
<dbReference type="InterPro" id="IPR007627">
    <property type="entry name" value="RNA_pol_sigma70_r2"/>
</dbReference>
<dbReference type="InterPro" id="IPR007630">
    <property type="entry name" value="RNA_pol_sigma70_r4"/>
</dbReference>
<organism evidence="11 12">
    <name type="scientific">Candidatus Paenalcaligenes intestinipullorum</name>
    <dbReference type="NCBI Taxonomy" id="2838718"/>
    <lineage>
        <taxon>Bacteria</taxon>
        <taxon>Pseudomonadati</taxon>
        <taxon>Pseudomonadota</taxon>
        <taxon>Betaproteobacteria</taxon>
        <taxon>Burkholderiales</taxon>
        <taxon>Alcaligenaceae</taxon>
        <taxon>Paenalcaligenes</taxon>
    </lineage>
</organism>
<dbReference type="EMBL" id="DWUQ01000039">
    <property type="protein sequence ID" value="HJD43788.1"/>
    <property type="molecule type" value="Genomic_DNA"/>
</dbReference>
<feature type="region of interest" description="Sigma-70 factor domain-4" evidence="7">
    <location>
        <begin position="241"/>
        <end position="293"/>
    </location>
</feature>
<dbReference type="Gene3D" id="1.20.120.1810">
    <property type="match status" value="1"/>
</dbReference>
<dbReference type="GO" id="GO:0016987">
    <property type="term" value="F:sigma factor activity"/>
    <property type="evidence" value="ECO:0007669"/>
    <property type="project" value="UniProtKB-UniRule"/>
</dbReference>
<dbReference type="InterPro" id="IPR013324">
    <property type="entry name" value="RNA_pol_sigma_r3/r4-like"/>
</dbReference>
<dbReference type="GO" id="GO:0003677">
    <property type="term" value="F:DNA binding"/>
    <property type="evidence" value="ECO:0007669"/>
    <property type="project" value="UniProtKB-UniRule"/>
</dbReference>
<dbReference type="Pfam" id="PF00140">
    <property type="entry name" value="Sigma70_r1_2"/>
    <property type="match status" value="1"/>
</dbReference>
<dbReference type="PIRSF" id="PIRSF000770">
    <property type="entry name" value="RNA_pol_sigma-SigE/K"/>
    <property type="match status" value="1"/>
</dbReference>
<dbReference type="NCBIfam" id="TIGR02937">
    <property type="entry name" value="sigma70-ECF"/>
    <property type="match status" value="1"/>
</dbReference>
<dbReference type="Gene3D" id="1.10.10.10">
    <property type="entry name" value="Winged helix-like DNA-binding domain superfamily/Winged helix DNA-binding domain"/>
    <property type="match status" value="1"/>
</dbReference>
<evidence type="ECO:0000259" key="10">
    <source>
        <dbReference type="PROSITE" id="PS00716"/>
    </source>
</evidence>
<dbReference type="InterPro" id="IPR013325">
    <property type="entry name" value="RNA_pol_sigma_r2"/>
</dbReference>
<evidence type="ECO:0000256" key="3">
    <source>
        <dbReference type="ARBA" id="ARBA00023016"/>
    </source>
</evidence>
<dbReference type="SUPFAM" id="SSF88659">
    <property type="entry name" value="Sigma3 and sigma4 domains of RNA polymerase sigma factors"/>
    <property type="match status" value="1"/>
</dbReference>
<name>A0A9D2U995_9BURK</name>
<dbReference type="NCBIfam" id="TIGR02392">
    <property type="entry name" value="rpoH_proteo"/>
    <property type="match status" value="1"/>
</dbReference>
<keyword evidence="4 7" id="KW-0731">Sigma factor</keyword>
<feature type="domain" description="RNA polymerase sigma-70" evidence="10">
    <location>
        <begin position="265"/>
        <end position="291"/>
    </location>
</feature>
<feature type="domain" description="RNA polymerase sigma-70" evidence="9">
    <location>
        <begin position="90"/>
        <end position="103"/>
    </location>
</feature>
<dbReference type="GO" id="GO:0006352">
    <property type="term" value="P:DNA-templated transcription initiation"/>
    <property type="evidence" value="ECO:0007669"/>
    <property type="project" value="UniProtKB-UniRule"/>
</dbReference>
<comment type="function">
    <text evidence="7">Sigma factors are initiation factors that promote the attachment of RNA polymerase to specific initiation sites and are then released. This sigma factor is involved in regulation of expression of heat shock genes.</text>
</comment>
<reference evidence="11" key="1">
    <citation type="journal article" date="2021" name="PeerJ">
        <title>Extensive microbial diversity within the chicken gut microbiome revealed by metagenomics and culture.</title>
        <authorList>
            <person name="Gilroy R."/>
            <person name="Ravi A."/>
            <person name="Getino M."/>
            <person name="Pursley I."/>
            <person name="Horton D.L."/>
            <person name="Alikhan N.F."/>
            <person name="Baker D."/>
            <person name="Gharbi K."/>
            <person name="Hall N."/>
            <person name="Watson M."/>
            <person name="Adriaenssens E.M."/>
            <person name="Foster-Nyarko E."/>
            <person name="Jarju S."/>
            <person name="Secka A."/>
            <person name="Antonio M."/>
            <person name="Oren A."/>
            <person name="Chaudhuri R.R."/>
            <person name="La Ragione R."/>
            <person name="Hildebrand F."/>
            <person name="Pallen M.J."/>
        </authorList>
    </citation>
    <scope>NUCLEOTIDE SEQUENCE</scope>
    <source>
        <strain evidence="11">9264</strain>
    </source>
</reference>
<proteinExistence type="inferred from homology"/>
<evidence type="ECO:0000256" key="5">
    <source>
        <dbReference type="ARBA" id="ARBA00023125"/>
    </source>
</evidence>
<keyword evidence="6 7" id="KW-0804">Transcription</keyword>
<dbReference type="PROSITE" id="PS00716">
    <property type="entry name" value="SIGMA70_2"/>
    <property type="match status" value="1"/>
</dbReference>
<dbReference type="PANTHER" id="PTHR30376:SF3">
    <property type="entry name" value="RNA POLYMERASE SIGMA FACTOR RPOH"/>
    <property type="match status" value="1"/>
</dbReference>
<evidence type="ECO:0000259" key="9">
    <source>
        <dbReference type="PROSITE" id="PS00715"/>
    </source>
</evidence>
<dbReference type="InterPro" id="IPR050813">
    <property type="entry name" value="Sigma-70_Factor"/>
</dbReference>
<dbReference type="Pfam" id="PF04545">
    <property type="entry name" value="Sigma70_r4"/>
    <property type="match status" value="1"/>
</dbReference>
<comment type="similarity">
    <text evidence="7">Belongs to the sigma-70 factor family. RpoH subfamily.</text>
</comment>
<dbReference type="InterPro" id="IPR000943">
    <property type="entry name" value="RNA_pol_sigma70"/>
</dbReference>
<evidence type="ECO:0000256" key="2">
    <source>
        <dbReference type="ARBA" id="ARBA00023015"/>
    </source>
</evidence>
<dbReference type="PANTHER" id="PTHR30376">
    <property type="entry name" value="SIGMA FACTOR RPOH HEAT SHOCK RELATED"/>
    <property type="match status" value="1"/>
</dbReference>
<dbReference type="Pfam" id="PF04542">
    <property type="entry name" value="Sigma70_r2"/>
    <property type="match status" value="1"/>
</dbReference>